<organism evidence="2 3">
    <name type="scientific">Sphingomonas alpina</name>
    <dbReference type="NCBI Taxonomy" id="653931"/>
    <lineage>
        <taxon>Bacteria</taxon>
        <taxon>Pseudomonadati</taxon>
        <taxon>Pseudomonadota</taxon>
        <taxon>Alphaproteobacteria</taxon>
        <taxon>Sphingomonadales</taxon>
        <taxon>Sphingomonadaceae</taxon>
        <taxon>Sphingomonas</taxon>
    </lineage>
</organism>
<dbReference type="RefSeq" id="WP_187761709.1">
    <property type="nucleotide sequence ID" value="NZ_CP061038.1"/>
</dbReference>
<evidence type="ECO:0000256" key="1">
    <source>
        <dbReference type="SAM" id="Phobius"/>
    </source>
</evidence>
<feature type="transmembrane region" description="Helical" evidence="1">
    <location>
        <begin position="76"/>
        <end position="93"/>
    </location>
</feature>
<keyword evidence="1" id="KW-1133">Transmembrane helix</keyword>
<feature type="transmembrane region" description="Helical" evidence="1">
    <location>
        <begin position="21"/>
        <end position="43"/>
    </location>
</feature>
<evidence type="ECO:0000313" key="3">
    <source>
        <dbReference type="Proteomes" id="UP000516148"/>
    </source>
</evidence>
<dbReference type="EMBL" id="CP061038">
    <property type="protein sequence ID" value="QNQ09394.1"/>
    <property type="molecule type" value="Genomic_DNA"/>
</dbReference>
<reference evidence="2 3" key="1">
    <citation type="submission" date="2020-09" db="EMBL/GenBank/DDBJ databases">
        <title>Sphingomonas sp., a new species isolated from pork steak.</title>
        <authorList>
            <person name="Heidler von Heilborn D."/>
        </authorList>
    </citation>
    <scope>NUCLEOTIDE SEQUENCE [LARGE SCALE GENOMIC DNA]</scope>
    <source>
        <strain evidence="3">S8-3T</strain>
    </source>
</reference>
<dbReference type="Proteomes" id="UP000516148">
    <property type="component" value="Chromosome"/>
</dbReference>
<gene>
    <name evidence="2" type="ORF">H3Z74_22520</name>
</gene>
<keyword evidence="1" id="KW-0812">Transmembrane</keyword>
<keyword evidence="1" id="KW-0472">Membrane</keyword>
<protein>
    <submittedName>
        <fullName evidence="2">Uncharacterized protein</fullName>
    </submittedName>
</protein>
<sequence>MAFWNTDLTTQDGAEGAAQNGGFACFIAAGLTVVGMAMLVAMYNGPVEGLVGGIAGVASETVVFTVAGFRLRAGKGVIWGGVAALLLIIEMVMKLVTMTGIAGIVINFVLLAFMINGVRGALALRRGDLDVEEVAKVFD</sequence>
<name>A0A7H0LI91_9SPHN</name>
<feature type="transmembrane region" description="Helical" evidence="1">
    <location>
        <begin position="49"/>
        <end position="69"/>
    </location>
</feature>
<proteinExistence type="predicted"/>
<dbReference type="KEGG" id="spap:H3Z74_22520"/>
<feature type="transmembrane region" description="Helical" evidence="1">
    <location>
        <begin position="99"/>
        <end position="118"/>
    </location>
</feature>
<evidence type="ECO:0000313" key="2">
    <source>
        <dbReference type="EMBL" id="QNQ09394.1"/>
    </source>
</evidence>
<dbReference type="AlphaFoldDB" id="A0A7H0LI91"/>
<accession>A0A7H0LI91</accession>
<keyword evidence="3" id="KW-1185">Reference proteome</keyword>